<protein>
    <submittedName>
        <fullName evidence="3">Adenylyl-sulfate kinase</fullName>
        <ecNumber evidence="3">2.7.1.25</ecNumber>
    </submittedName>
</protein>
<keyword evidence="3" id="KW-0418">Kinase</keyword>
<dbReference type="SUPFAM" id="SSF52540">
    <property type="entry name" value="P-loop containing nucleoside triphosphate hydrolases"/>
    <property type="match status" value="1"/>
</dbReference>
<proteinExistence type="predicted"/>
<dbReference type="Proteomes" id="UP001216674">
    <property type="component" value="Unassembled WGS sequence"/>
</dbReference>
<dbReference type="Pfam" id="PF01583">
    <property type="entry name" value="APS_kinase"/>
    <property type="match status" value="1"/>
</dbReference>
<dbReference type="InterPro" id="IPR027417">
    <property type="entry name" value="P-loop_NTPase"/>
</dbReference>
<evidence type="ECO:0000259" key="2">
    <source>
        <dbReference type="Pfam" id="PF01583"/>
    </source>
</evidence>
<sequence>MEAHVDTSLAEFELRYPKGLYAKARQGLIQKFTGLDSPYKVPLKPDLKLDTSHKSIEYYIAAMLNHLEARIDISLNNALHERELSYMEAIR</sequence>
<dbReference type="EMBL" id="JARJLM010000559">
    <property type="protein sequence ID" value="MDF3838084.1"/>
    <property type="molecule type" value="Genomic_DNA"/>
</dbReference>
<organism evidence="3 4">
    <name type="scientific">Cupriavidus basilensis</name>
    <dbReference type="NCBI Taxonomy" id="68895"/>
    <lineage>
        <taxon>Bacteria</taxon>
        <taxon>Pseudomonadati</taxon>
        <taxon>Pseudomonadota</taxon>
        <taxon>Betaproteobacteria</taxon>
        <taxon>Burkholderiales</taxon>
        <taxon>Burkholderiaceae</taxon>
        <taxon>Cupriavidus</taxon>
    </lineage>
</organism>
<evidence type="ECO:0000256" key="1">
    <source>
        <dbReference type="ARBA" id="ARBA00022679"/>
    </source>
</evidence>
<feature type="domain" description="APS kinase" evidence="2">
    <location>
        <begin position="2"/>
        <end position="50"/>
    </location>
</feature>
<accession>A0ABT6AZN3</accession>
<evidence type="ECO:0000313" key="4">
    <source>
        <dbReference type="Proteomes" id="UP001216674"/>
    </source>
</evidence>
<dbReference type="PANTHER" id="PTHR42700">
    <property type="entry name" value="SULFATE ADENYLYLTRANSFERASE"/>
    <property type="match status" value="1"/>
</dbReference>
<reference evidence="3 4" key="1">
    <citation type="submission" date="2023-03" db="EMBL/GenBank/DDBJ databases">
        <title>Draft assemblies of triclosan tolerant bacteria isolated from returned activated sludge.</title>
        <authorList>
            <person name="Van Hamelsveld S."/>
        </authorList>
    </citation>
    <scope>NUCLEOTIDE SEQUENCE [LARGE SCALE GENOMIC DNA]</scope>
    <source>
        <strain evidence="3 4">GW210010_S58</strain>
    </source>
</reference>
<gene>
    <name evidence="3" type="ORF">P3W85_34890</name>
</gene>
<evidence type="ECO:0000313" key="3">
    <source>
        <dbReference type="EMBL" id="MDF3838084.1"/>
    </source>
</evidence>
<comment type="caution">
    <text evidence="3">The sequence shown here is derived from an EMBL/GenBank/DDBJ whole genome shotgun (WGS) entry which is preliminary data.</text>
</comment>
<dbReference type="InterPro" id="IPR059117">
    <property type="entry name" value="APS_kinase_dom"/>
</dbReference>
<dbReference type="Gene3D" id="3.40.50.300">
    <property type="entry name" value="P-loop containing nucleotide triphosphate hydrolases"/>
    <property type="match status" value="1"/>
</dbReference>
<dbReference type="GO" id="GO:0004020">
    <property type="term" value="F:adenylylsulfate kinase activity"/>
    <property type="evidence" value="ECO:0007669"/>
    <property type="project" value="UniProtKB-EC"/>
</dbReference>
<keyword evidence="4" id="KW-1185">Reference proteome</keyword>
<dbReference type="PANTHER" id="PTHR42700:SF1">
    <property type="entry name" value="SULFATE ADENYLYLTRANSFERASE"/>
    <property type="match status" value="1"/>
</dbReference>
<dbReference type="RefSeq" id="WP_276268142.1">
    <property type="nucleotide sequence ID" value="NZ_JARJLM010000559.1"/>
</dbReference>
<dbReference type="InterPro" id="IPR050512">
    <property type="entry name" value="Sulf_AdTrans/APS_kinase"/>
</dbReference>
<dbReference type="EC" id="2.7.1.25" evidence="3"/>
<keyword evidence="1 3" id="KW-0808">Transferase</keyword>
<name>A0ABT6AZN3_9BURK</name>